<gene>
    <name evidence="1" type="ORF">AREALGSMS7_03636</name>
</gene>
<reference evidence="1 2" key="1">
    <citation type="submission" date="2017-07" db="EMBL/GenBank/DDBJ databases">
        <title>Genome Sequence of Arenibacter algicola Strain SMS7 Isolated from a culture of the Diatom Skeletonema marinoi.</title>
        <authorList>
            <person name="Topel M."/>
            <person name="Pinder M.I.M."/>
            <person name="Johansson O.N."/>
            <person name="Kourtchenko O."/>
            <person name="Godhe A."/>
            <person name="Clarke A.K."/>
        </authorList>
    </citation>
    <scope>NUCLEOTIDE SEQUENCE [LARGE SCALE GENOMIC DNA]</scope>
    <source>
        <strain evidence="1 2">SMS7</strain>
    </source>
</reference>
<dbReference type="Proteomes" id="UP000204551">
    <property type="component" value="Chromosome"/>
</dbReference>
<organism evidence="1 2">
    <name type="scientific">Arenibacter algicola</name>
    <dbReference type="NCBI Taxonomy" id="616991"/>
    <lineage>
        <taxon>Bacteria</taxon>
        <taxon>Pseudomonadati</taxon>
        <taxon>Bacteroidota</taxon>
        <taxon>Flavobacteriia</taxon>
        <taxon>Flavobacteriales</taxon>
        <taxon>Flavobacteriaceae</taxon>
        <taxon>Arenibacter</taxon>
    </lineage>
</organism>
<accession>A0A221V0B2</accession>
<name>A0A221V0B2_9FLAO</name>
<dbReference type="AlphaFoldDB" id="A0A221V0B2"/>
<evidence type="ECO:0000313" key="1">
    <source>
        <dbReference type="EMBL" id="ASO07055.1"/>
    </source>
</evidence>
<evidence type="ECO:0000313" key="2">
    <source>
        <dbReference type="Proteomes" id="UP000204551"/>
    </source>
</evidence>
<dbReference type="KEGG" id="aalg:AREALGSMS7_03636"/>
<dbReference type="STRING" id="616991.GCA_000733925_01899"/>
<proteinExistence type="predicted"/>
<sequence length="39" mass="4496">MQTIYFGGYNPFRIEKAKQLVLSEIIVCRMIMDTEVSNG</sequence>
<dbReference type="EMBL" id="CP022515">
    <property type="protein sequence ID" value="ASO07055.1"/>
    <property type="molecule type" value="Genomic_DNA"/>
</dbReference>
<protein>
    <submittedName>
        <fullName evidence="1">Uncharacterized protein</fullName>
    </submittedName>
</protein>